<evidence type="ECO:0000256" key="2">
    <source>
        <dbReference type="ARBA" id="ARBA00006739"/>
    </source>
</evidence>
<keyword evidence="3" id="KW-0328">Glycosyltransferase</keyword>
<dbReference type="HOGENOM" id="CLU_023845_4_1_9"/>
<dbReference type="InterPro" id="IPR029044">
    <property type="entry name" value="Nucleotide-diphossugar_trans"/>
</dbReference>
<gene>
    <name evidence="6" type="ORF">CINTURNW_0480</name>
</gene>
<comment type="similarity">
    <text evidence="2">Belongs to the glycosyltransferase 2 family.</text>
</comment>
<dbReference type="Gene3D" id="3.90.550.10">
    <property type="entry name" value="Spore Coat Polysaccharide Biosynthesis Protein SpsA, Chain A"/>
    <property type="match status" value="1"/>
</dbReference>
<dbReference type="PANTHER" id="PTHR43179">
    <property type="entry name" value="RHAMNOSYLTRANSFERASE WBBL"/>
    <property type="match status" value="1"/>
</dbReference>
<dbReference type="CDD" id="cd04186">
    <property type="entry name" value="GT_2_like_c"/>
    <property type="match status" value="1"/>
</dbReference>
<dbReference type="AlphaFoldDB" id="U2Q0C2"/>
<evidence type="ECO:0000313" key="7">
    <source>
        <dbReference type="Proteomes" id="UP000016721"/>
    </source>
</evidence>
<feature type="domain" description="Glycosyltransferase 2-like" evidence="5">
    <location>
        <begin position="14"/>
        <end position="188"/>
    </location>
</feature>
<dbReference type="Pfam" id="PF00535">
    <property type="entry name" value="Glycos_transf_2"/>
    <property type="match status" value="1"/>
</dbReference>
<comment type="caution">
    <text evidence="6">The sequence shown here is derived from an EMBL/GenBank/DDBJ whole genome shotgun (WGS) entry which is preliminary data.</text>
</comment>
<sequence>MIKIDGCKDLKVGVILVNYNGKNYNEECIDSILKSTYKSLEVLVVDNASSDNSVELLKKRYMNNITIVETGLNLGFSGGNNVGIKLALEKKCDFILLLNNDTVIEEKMIETMVEASVDSKYCVISPKIYYYDNKEVIWSAGADMIWKKGIPAQRGMNEVDRGQYDIACDVEIATGCCLLIHKNIIKEVGLLPDDYFLYYEDTDYTTNIVRRGYKILYLPSARMYHKVSASTGGEESFNYIYYNTRNRLLFNKRFNNKNKISYITYFYATRIIKIIKWFIMKRTDLIKSTLKGIKDFNNNKLGRM</sequence>
<dbReference type="PANTHER" id="PTHR43179:SF12">
    <property type="entry name" value="GALACTOFURANOSYLTRANSFERASE GLFT2"/>
    <property type="match status" value="1"/>
</dbReference>
<dbReference type="SUPFAM" id="SSF53448">
    <property type="entry name" value="Nucleotide-diphospho-sugar transferases"/>
    <property type="match status" value="1"/>
</dbReference>
<name>U2Q0C2_9CLOT</name>
<accession>U2Q0C2</accession>
<dbReference type="PATRIC" id="fig|1294142.3.peg.459"/>
<organism evidence="6 7">
    <name type="scientific">Clostridium intestinale URNW</name>
    <dbReference type="NCBI Taxonomy" id="1294142"/>
    <lineage>
        <taxon>Bacteria</taxon>
        <taxon>Bacillati</taxon>
        <taxon>Bacillota</taxon>
        <taxon>Clostridia</taxon>
        <taxon>Eubacteriales</taxon>
        <taxon>Clostridiaceae</taxon>
        <taxon>Clostridium</taxon>
    </lineage>
</organism>
<dbReference type="InterPro" id="IPR001173">
    <property type="entry name" value="Glyco_trans_2-like"/>
</dbReference>
<reference evidence="6 7" key="1">
    <citation type="journal article" date="2013" name="Genome Announc.">
        <title>Draft Genome Sequence of the Hydrogen- and Ethanol-Producing Bacterium Clostridium intestinale Strain URNW.</title>
        <authorList>
            <person name="Lal S."/>
            <person name="Ramachandran U."/>
            <person name="Zhang X."/>
            <person name="Sparling R."/>
            <person name="Levin D.B."/>
        </authorList>
    </citation>
    <scope>NUCLEOTIDE SEQUENCE [LARGE SCALE GENOMIC DNA]</scope>
    <source>
        <strain evidence="6 7">URNW</strain>
    </source>
</reference>
<dbReference type="OrthoDB" id="9813495at2"/>
<dbReference type="Proteomes" id="UP000016721">
    <property type="component" value="Unassembled WGS sequence"/>
</dbReference>
<dbReference type="GO" id="GO:0016757">
    <property type="term" value="F:glycosyltransferase activity"/>
    <property type="evidence" value="ECO:0007669"/>
    <property type="project" value="UniProtKB-KW"/>
</dbReference>
<dbReference type="STRING" id="1294142.CINTURNW_0480"/>
<comment type="pathway">
    <text evidence="1">Cell wall biogenesis; cell wall polysaccharide biosynthesis.</text>
</comment>
<dbReference type="EMBL" id="APJA01000006">
    <property type="protein sequence ID" value="ERK32205.1"/>
    <property type="molecule type" value="Genomic_DNA"/>
</dbReference>
<evidence type="ECO:0000256" key="1">
    <source>
        <dbReference type="ARBA" id="ARBA00004776"/>
    </source>
</evidence>
<evidence type="ECO:0000256" key="4">
    <source>
        <dbReference type="ARBA" id="ARBA00022679"/>
    </source>
</evidence>
<evidence type="ECO:0000259" key="5">
    <source>
        <dbReference type="Pfam" id="PF00535"/>
    </source>
</evidence>
<evidence type="ECO:0000313" key="6">
    <source>
        <dbReference type="EMBL" id="ERK32205.1"/>
    </source>
</evidence>
<proteinExistence type="inferred from homology"/>
<dbReference type="eggNOG" id="COG1216">
    <property type="taxonomic scope" value="Bacteria"/>
</dbReference>
<evidence type="ECO:0000256" key="3">
    <source>
        <dbReference type="ARBA" id="ARBA00022676"/>
    </source>
</evidence>
<keyword evidence="4 6" id="KW-0808">Transferase</keyword>
<protein>
    <submittedName>
        <fullName evidence="6">Family 2 glycosyl transferase</fullName>
    </submittedName>
</protein>
<dbReference type="RefSeq" id="WP_021800536.1">
    <property type="nucleotide sequence ID" value="NZ_KI273145.1"/>
</dbReference>
<keyword evidence="7" id="KW-1185">Reference proteome</keyword>